<dbReference type="EMBL" id="MNAD01001375">
    <property type="protein sequence ID" value="OJT05821.1"/>
    <property type="molecule type" value="Genomic_DNA"/>
</dbReference>
<dbReference type="PANTHER" id="PTHR38248">
    <property type="entry name" value="FUNK1 6"/>
    <property type="match status" value="1"/>
</dbReference>
<feature type="compositionally biased region" description="Low complexity" evidence="1">
    <location>
        <begin position="379"/>
        <end position="390"/>
    </location>
</feature>
<keyword evidence="4" id="KW-1185">Reference proteome</keyword>
<feature type="region of interest" description="Disordered" evidence="1">
    <location>
        <begin position="374"/>
        <end position="423"/>
    </location>
</feature>
<dbReference type="AlphaFoldDB" id="A0A1M2VDT1"/>
<name>A0A1M2VDT1_TRAPU</name>
<proteinExistence type="predicted"/>
<dbReference type="InterPro" id="IPR040976">
    <property type="entry name" value="Pkinase_fungal"/>
</dbReference>
<dbReference type="OMA" id="RERRHCV"/>
<reference evidence="3 4" key="1">
    <citation type="submission" date="2016-10" db="EMBL/GenBank/DDBJ databases">
        <title>Genome sequence of the basidiomycete white-rot fungus Trametes pubescens.</title>
        <authorList>
            <person name="Makela M.R."/>
            <person name="Granchi Z."/>
            <person name="Peng M."/>
            <person name="De Vries R.P."/>
            <person name="Grigoriev I."/>
            <person name="Riley R."/>
            <person name="Hilden K."/>
        </authorList>
    </citation>
    <scope>NUCLEOTIDE SEQUENCE [LARGE SCALE GENOMIC DNA]</scope>
    <source>
        <strain evidence="3 4">FBCC735</strain>
    </source>
</reference>
<evidence type="ECO:0000256" key="1">
    <source>
        <dbReference type="SAM" id="MobiDB-lite"/>
    </source>
</evidence>
<dbReference type="Pfam" id="PF17667">
    <property type="entry name" value="Pkinase_fungal"/>
    <property type="match status" value="1"/>
</dbReference>
<gene>
    <name evidence="3" type="ORF">TRAPUB_3316</name>
</gene>
<dbReference type="PANTHER" id="PTHR38248:SF2">
    <property type="entry name" value="FUNK1 11"/>
    <property type="match status" value="1"/>
</dbReference>
<evidence type="ECO:0000313" key="4">
    <source>
        <dbReference type="Proteomes" id="UP000184267"/>
    </source>
</evidence>
<dbReference type="SUPFAM" id="SSF56112">
    <property type="entry name" value="Protein kinase-like (PK-like)"/>
    <property type="match status" value="1"/>
</dbReference>
<feature type="domain" description="Fungal-type protein kinase" evidence="2">
    <location>
        <begin position="29"/>
        <end position="188"/>
    </location>
</feature>
<sequence length="423" mass="47235">MPQVGQPDIPYPMHQTWSSRLGMGPTYHANERSHMRFVMDTVGRPLSRFKTTKELVMALRDAIVGHQLAMERAGVLHRDVSSGNILIVDRVPVARPISHGVLLDYDYSSMTLEPPNRSMAVDVIPPRFPLFPLESLGQNDPENVADLKERTGTYYFIALDLLRSSLVPVMHDSCHDLESFYWVLVWIVLRHTAHNYPGATRQEACSHVFKFGNDNEASTAKAGWFYNRVPLIIDRNPPLTDLMVQLQEIVYESTRPRRGVGEPLTYSVFLDIFDAAIERQDWPTNDPALPFIPPRTSIPTVVEERLPNRQLQLDFEFQHVYASGLSGAASQIESSPSSRAEARRRLMAATPLASGSGAPENGGTRQLQIQFYSGPPERASIGSSASSGEAAADRGCYSSGKRKRDARERRHCVDIPHDRSCAG</sequence>
<dbReference type="OrthoDB" id="3270165at2759"/>
<accession>A0A1M2VDT1</accession>
<dbReference type="Gene3D" id="1.10.510.10">
    <property type="entry name" value="Transferase(Phosphotransferase) domain 1"/>
    <property type="match status" value="1"/>
</dbReference>
<dbReference type="InterPro" id="IPR008266">
    <property type="entry name" value="Tyr_kinase_AS"/>
</dbReference>
<protein>
    <recommendedName>
        <fullName evidence="2">Fungal-type protein kinase domain-containing protein</fullName>
    </recommendedName>
</protein>
<feature type="compositionally biased region" description="Basic and acidic residues" evidence="1">
    <location>
        <begin position="405"/>
        <end position="423"/>
    </location>
</feature>
<dbReference type="PROSITE" id="PS00109">
    <property type="entry name" value="PROTEIN_KINASE_TYR"/>
    <property type="match status" value="1"/>
</dbReference>
<dbReference type="GO" id="GO:0004672">
    <property type="term" value="F:protein kinase activity"/>
    <property type="evidence" value="ECO:0007669"/>
    <property type="project" value="InterPro"/>
</dbReference>
<organism evidence="3 4">
    <name type="scientific">Trametes pubescens</name>
    <name type="common">White-rot fungus</name>
    <dbReference type="NCBI Taxonomy" id="154538"/>
    <lineage>
        <taxon>Eukaryota</taxon>
        <taxon>Fungi</taxon>
        <taxon>Dikarya</taxon>
        <taxon>Basidiomycota</taxon>
        <taxon>Agaricomycotina</taxon>
        <taxon>Agaricomycetes</taxon>
        <taxon>Polyporales</taxon>
        <taxon>Polyporaceae</taxon>
        <taxon>Trametes</taxon>
    </lineage>
</organism>
<evidence type="ECO:0000313" key="3">
    <source>
        <dbReference type="EMBL" id="OJT05821.1"/>
    </source>
</evidence>
<dbReference type="STRING" id="154538.A0A1M2VDT1"/>
<comment type="caution">
    <text evidence="3">The sequence shown here is derived from an EMBL/GenBank/DDBJ whole genome shotgun (WGS) entry which is preliminary data.</text>
</comment>
<dbReference type="InterPro" id="IPR011009">
    <property type="entry name" value="Kinase-like_dom_sf"/>
</dbReference>
<evidence type="ECO:0000259" key="2">
    <source>
        <dbReference type="Pfam" id="PF17667"/>
    </source>
</evidence>
<dbReference type="Proteomes" id="UP000184267">
    <property type="component" value="Unassembled WGS sequence"/>
</dbReference>